<keyword evidence="2" id="KW-0808">Transferase</keyword>
<dbReference type="Proteomes" id="UP000241362">
    <property type="component" value="Unassembled WGS sequence"/>
</dbReference>
<comment type="caution">
    <text evidence="2">The sequence shown here is derived from an EMBL/GenBank/DDBJ whole genome shotgun (WGS) entry which is preliminary data.</text>
</comment>
<accession>A0A2T4JAQ0</accession>
<proteinExistence type="predicted"/>
<evidence type="ECO:0000259" key="1">
    <source>
        <dbReference type="PROSITE" id="PS50146"/>
    </source>
</evidence>
<evidence type="ECO:0000313" key="2">
    <source>
        <dbReference type="EMBL" id="PTE14990.1"/>
    </source>
</evidence>
<dbReference type="Gene3D" id="3.40.50.10330">
    <property type="entry name" value="Probable inorganic polyphosphate/atp-NAD kinase, domain 1"/>
    <property type="match status" value="1"/>
</dbReference>
<organism evidence="2 3">
    <name type="scientific">Fuscovulum blasticum DSM 2131</name>
    <dbReference type="NCBI Taxonomy" id="1188250"/>
    <lineage>
        <taxon>Bacteria</taxon>
        <taxon>Pseudomonadati</taxon>
        <taxon>Pseudomonadota</taxon>
        <taxon>Alphaproteobacteria</taxon>
        <taxon>Rhodobacterales</taxon>
        <taxon>Paracoccaceae</taxon>
        <taxon>Pseudogemmobacter</taxon>
    </lineage>
</organism>
<dbReference type="GO" id="GO:0016301">
    <property type="term" value="F:kinase activity"/>
    <property type="evidence" value="ECO:0007669"/>
    <property type="project" value="UniProtKB-KW"/>
</dbReference>
<dbReference type="EMBL" id="PZKE01000005">
    <property type="protein sequence ID" value="PTE14990.1"/>
    <property type="molecule type" value="Genomic_DNA"/>
</dbReference>
<dbReference type="AlphaFoldDB" id="A0A2T4JAQ0"/>
<dbReference type="PANTHER" id="PTHR12358:SF54">
    <property type="entry name" value="SPHINGOSINE KINASE RELATED PROTEIN"/>
    <property type="match status" value="1"/>
</dbReference>
<dbReference type="SUPFAM" id="SSF111331">
    <property type="entry name" value="NAD kinase/diacylglycerol kinase-like"/>
    <property type="match status" value="1"/>
</dbReference>
<keyword evidence="3" id="KW-1185">Reference proteome</keyword>
<dbReference type="InterPro" id="IPR050187">
    <property type="entry name" value="Lipid_Phosphate_FormReg"/>
</dbReference>
<dbReference type="Pfam" id="PF00781">
    <property type="entry name" value="DAGK_cat"/>
    <property type="match status" value="1"/>
</dbReference>
<sequence length="312" mass="33998">MAARTADICVIANPKSGAAQRNPGALDAAMAVFGPRAVLRKFSGDPAPQAEQAVRDGFRIIVAAGGDGTVAGVAHALAGTDSALAVLPLGTFNYFARGLQMPEDPEAAARAILSGQDHSIAVATLNGRLFLNNVSIGLYPAILEEREATYARFGRYRILAHLASLRTILRFQRPYRMLLELDETRRLVRTPMVFIARSAYQLDQFGLKGGEAISADRFALFLAQKQTRLGFLRLAWRLVRRRVDHDRDVQVLTPERIGITVLGRQRISVALDGEKLRMDLPLTIALSNDQLHVIVPPEKPLPAKAPPQGRGA</sequence>
<dbReference type="PANTHER" id="PTHR12358">
    <property type="entry name" value="SPHINGOSINE KINASE"/>
    <property type="match status" value="1"/>
</dbReference>
<dbReference type="InterPro" id="IPR016064">
    <property type="entry name" value="NAD/diacylglycerol_kinase_sf"/>
</dbReference>
<gene>
    <name evidence="2" type="ORF">C5F44_06775</name>
</gene>
<protein>
    <submittedName>
        <fullName evidence="2">Diacylglycerol kinase</fullName>
    </submittedName>
</protein>
<dbReference type="SMART" id="SM00046">
    <property type="entry name" value="DAGKc"/>
    <property type="match status" value="1"/>
</dbReference>
<dbReference type="InterPro" id="IPR001206">
    <property type="entry name" value="Diacylglycerol_kinase_cat_dom"/>
</dbReference>
<dbReference type="InterPro" id="IPR017438">
    <property type="entry name" value="ATP-NAD_kinase_N"/>
</dbReference>
<dbReference type="RefSeq" id="WP_107672765.1">
    <property type="nucleotide sequence ID" value="NZ_PZKE01000005.1"/>
</dbReference>
<evidence type="ECO:0000313" key="3">
    <source>
        <dbReference type="Proteomes" id="UP000241362"/>
    </source>
</evidence>
<dbReference type="PROSITE" id="PS50146">
    <property type="entry name" value="DAGK"/>
    <property type="match status" value="1"/>
</dbReference>
<reference evidence="2 3" key="1">
    <citation type="submission" date="2018-03" db="EMBL/GenBank/DDBJ databases">
        <title>Rhodobacter blasticus.</title>
        <authorList>
            <person name="Meyer T.E."/>
            <person name="Miller S."/>
            <person name="Lodha T."/>
            <person name="Gandham S."/>
            <person name="Chintalapati S."/>
            <person name="Chintalapati V.R."/>
        </authorList>
    </citation>
    <scope>NUCLEOTIDE SEQUENCE [LARGE SCALE GENOMIC DNA]</scope>
    <source>
        <strain evidence="2 3">DSM 2131</strain>
    </source>
</reference>
<keyword evidence="2" id="KW-0418">Kinase</keyword>
<name>A0A2T4JAQ0_FUSBL</name>
<dbReference type="Gene3D" id="2.60.200.40">
    <property type="match status" value="1"/>
</dbReference>
<feature type="domain" description="DAGKc" evidence="1">
    <location>
        <begin position="3"/>
        <end position="129"/>
    </location>
</feature>